<feature type="transmembrane region" description="Helical" evidence="1">
    <location>
        <begin position="197"/>
        <end position="217"/>
    </location>
</feature>
<reference evidence="4" key="1">
    <citation type="journal article" date="2019" name="Int. J. Syst. Evol. Microbiol.">
        <title>The Global Catalogue of Microorganisms (GCM) 10K type strain sequencing project: providing services to taxonomists for standard genome sequencing and annotation.</title>
        <authorList>
            <consortium name="The Broad Institute Genomics Platform"/>
            <consortium name="The Broad Institute Genome Sequencing Center for Infectious Disease"/>
            <person name="Wu L."/>
            <person name="Ma J."/>
        </authorList>
    </citation>
    <scope>NUCLEOTIDE SEQUENCE [LARGE SCALE GENOMIC DNA]</scope>
    <source>
        <strain evidence="4">CGMCC 4.7393</strain>
    </source>
</reference>
<keyword evidence="4" id="KW-1185">Reference proteome</keyword>
<feature type="transmembrane region" description="Helical" evidence="1">
    <location>
        <begin position="96"/>
        <end position="116"/>
    </location>
</feature>
<protein>
    <submittedName>
        <fullName evidence="3">DUF418 domain-containing protein</fullName>
    </submittedName>
</protein>
<gene>
    <name evidence="3" type="ORF">ACFQHR_12220</name>
</gene>
<keyword evidence="1" id="KW-0812">Transmembrane</keyword>
<feature type="transmembrane region" description="Helical" evidence="1">
    <location>
        <begin position="329"/>
        <end position="348"/>
    </location>
</feature>
<dbReference type="PANTHER" id="PTHR30590">
    <property type="entry name" value="INNER MEMBRANE PROTEIN"/>
    <property type="match status" value="1"/>
</dbReference>
<feature type="domain" description="DUF418" evidence="2">
    <location>
        <begin position="232"/>
        <end position="369"/>
    </location>
</feature>
<sequence length="372" mass="41822">MELFQSANQVSISQSRLPEIDMLRGFALLGIAVENIFAIHTPNVAFADYAALYPGGLNHWLIWGLMVLVRGKFYPIFSLVFGLAAAYSLPKYGTIYFVRRLAGLFLLGLLQVLFIWQGDVLMQYALMGALLLLCRSMPAWSLIACSAALLLFSFVGESWWPLGAGQSEAEAVVYTSGSFWDVIQVRVREYGQSLSSWQALLFYARIFAFMLLGYVVVKAELLQKLTVTYQTIKAFSVHLAVAVAIALWFVVAGWRQVGNSSEAGSSRAVLLAVYFYSFVACYSLLPILFKRLLKFLKWLGQLTLTHYITQNILFSLLMYGYGFGLYGKLAPWQLLVLYLIVITGQWAVSQWWVRRYRLGPAEALLRAIAGKK</sequence>
<dbReference type="Proteomes" id="UP001596405">
    <property type="component" value="Unassembled WGS sequence"/>
</dbReference>
<evidence type="ECO:0000259" key="2">
    <source>
        <dbReference type="Pfam" id="PF04235"/>
    </source>
</evidence>
<keyword evidence="1" id="KW-0472">Membrane</keyword>
<feature type="transmembrane region" description="Helical" evidence="1">
    <location>
        <begin position="73"/>
        <end position="90"/>
    </location>
</feature>
<organism evidence="3 4">
    <name type="scientific">Rufibacter roseus</name>
    <dbReference type="NCBI Taxonomy" id="1567108"/>
    <lineage>
        <taxon>Bacteria</taxon>
        <taxon>Pseudomonadati</taxon>
        <taxon>Bacteroidota</taxon>
        <taxon>Cytophagia</taxon>
        <taxon>Cytophagales</taxon>
        <taxon>Hymenobacteraceae</taxon>
        <taxon>Rufibacter</taxon>
    </lineage>
</organism>
<comment type="caution">
    <text evidence="3">The sequence shown here is derived from an EMBL/GenBank/DDBJ whole genome shotgun (WGS) entry which is preliminary data.</text>
</comment>
<dbReference type="InterPro" id="IPR052529">
    <property type="entry name" value="Bact_Transport_Assoc"/>
</dbReference>
<feature type="transmembrane region" description="Helical" evidence="1">
    <location>
        <begin position="21"/>
        <end position="40"/>
    </location>
</feature>
<dbReference type="InterPro" id="IPR007349">
    <property type="entry name" value="DUF418"/>
</dbReference>
<feature type="transmembrane region" description="Helical" evidence="1">
    <location>
        <begin position="269"/>
        <end position="289"/>
    </location>
</feature>
<evidence type="ECO:0000313" key="4">
    <source>
        <dbReference type="Proteomes" id="UP001596405"/>
    </source>
</evidence>
<accession>A0ABW2DL83</accession>
<keyword evidence="1" id="KW-1133">Transmembrane helix</keyword>
<proteinExistence type="predicted"/>
<feature type="transmembrane region" description="Helical" evidence="1">
    <location>
        <begin position="237"/>
        <end position="257"/>
    </location>
</feature>
<dbReference type="PANTHER" id="PTHR30590:SF2">
    <property type="entry name" value="INNER MEMBRANE PROTEIN"/>
    <property type="match status" value="1"/>
</dbReference>
<evidence type="ECO:0000256" key="1">
    <source>
        <dbReference type="SAM" id="Phobius"/>
    </source>
</evidence>
<dbReference type="Pfam" id="PF04235">
    <property type="entry name" value="DUF418"/>
    <property type="match status" value="1"/>
</dbReference>
<dbReference type="RefSeq" id="WP_066617669.1">
    <property type="nucleotide sequence ID" value="NZ_JBHSYQ010000005.1"/>
</dbReference>
<dbReference type="EMBL" id="JBHSYQ010000005">
    <property type="protein sequence ID" value="MFC6998395.1"/>
    <property type="molecule type" value="Genomic_DNA"/>
</dbReference>
<evidence type="ECO:0000313" key="3">
    <source>
        <dbReference type="EMBL" id="MFC6998395.1"/>
    </source>
</evidence>
<name>A0ABW2DL83_9BACT</name>
<feature type="transmembrane region" description="Helical" evidence="1">
    <location>
        <begin position="301"/>
        <end position="323"/>
    </location>
</feature>